<evidence type="ECO:0000313" key="1">
    <source>
        <dbReference type="EMBL" id="CEK53963.1"/>
    </source>
</evidence>
<proteinExistence type="predicted"/>
<organism evidence="1">
    <name type="scientific">Arion vulgaris</name>
    <dbReference type="NCBI Taxonomy" id="1028688"/>
    <lineage>
        <taxon>Eukaryota</taxon>
        <taxon>Metazoa</taxon>
        <taxon>Spiralia</taxon>
        <taxon>Lophotrochozoa</taxon>
        <taxon>Mollusca</taxon>
        <taxon>Gastropoda</taxon>
        <taxon>Heterobranchia</taxon>
        <taxon>Euthyneura</taxon>
        <taxon>Panpulmonata</taxon>
        <taxon>Eupulmonata</taxon>
        <taxon>Stylommatophora</taxon>
        <taxon>Helicina</taxon>
        <taxon>Arionoidea</taxon>
        <taxon>Arionidae</taxon>
        <taxon>Arion</taxon>
    </lineage>
</organism>
<dbReference type="EMBL" id="HACG01007098">
    <property type="protein sequence ID" value="CEK53963.1"/>
    <property type="molecule type" value="Transcribed_RNA"/>
</dbReference>
<feature type="non-terminal residue" evidence="1">
    <location>
        <position position="52"/>
    </location>
</feature>
<accession>A0A0B6YCY4</accession>
<name>A0A0B6YCY4_9EUPU</name>
<protein>
    <submittedName>
        <fullName evidence="1">Uncharacterized protein</fullName>
    </submittedName>
</protein>
<reference evidence="1" key="1">
    <citation type="submission" date="2014-12" db="EMBL/GenBank/DDBJ databases">
        <title>Insight into the proteome of Arion vulgaris.</title>
        <authorList>
            <person name="Aradska J."/>
            <person name="Bulat T."/>
            <person name="Smidak R."/>
            <person name="Sarate P."/>
            <person name="Gangsoo J."/>
            <person name="Sialana F."/>
            <person name="Bilban M."/>
            <person name="Lubec G."/>
        </authorList>
    </citation>
    <scope>NUCLEOTIDE SEQUENCE</scope>
    <source>
        <tissue evidence="1">Skin</tissue>
    </source>
</reference>
<gene>
    <name evidence="1" type="primary">ORF21651</name>
</gene>
<dbReference type="AlphaFoldDB" id="A0A0B6YCY4"/>
<sequence length="52" mass="5938">MAQAERTINQVTTVATLPKEEKLTSKDGRIANFRNVIITLGRKHRDWGNMRA</sequence>